<comment type="pathway">
    <text evidence="2">Glycan biosynthesis; alginate biosynthesis.</text>
</comment>
<organism evidence="10 11">
    <name type="scientific">Actinoalloteichus hoggarensis</name>
    <dbReference type="NCBI Taxonomy" id="1470176"/>
    <lineage>
        <taxon>Bacteria</taxon>
        <taxon>Bacillati</taxon>
        <taxon>Actinomycetota</taxon>
        <taxon>Actinomycetes</taxon>
        <taxon>Pseudonocardiales</taxon>
        <taxon>Pseudonocardiaceae</taxon>
        <taxon>Actinoalloteichus</taxon>
    </lineage>
</organism>
<evidence type="ECO:0000256" key="7">
    <source>
        <dbReference type="SAM" id="MobiDB-lite"/>
    </source>
</evidence>
<keyword evidence="3" id="KW-0808">Transferase</keyword>
<evidence type="ECO:0000256" key="8">
    <source>
        <dbReference type="SAM" id="Phobius"/>
    </source>
</evidence>
<keyword evidence="8" id="KW-0472">Membrane</keyword>
<evidence type="ECO:0000313" key="11">
    <source>
        <dbReference type="Proteomes" id="UP000204221"/>
    </source>
</evidence>
<feature type="transmembrane region" description="Helical" evidence="8">
    <location>
        <begin position="77"/>
        <end position="97"/>
    </location>
</feature>
<feature type="domain" description="AlgX/AlgJ SGNH hydrolase-like" evidence="9">
    <location>
        <begin position="199"/>
        <end position="332"/>
    </location>
</feature>
<evidence type="ECO:0000313" key="10">
    <source>
        <dbReference type="EMBL" id="ASO18007.1"/>
    </source>
</evidence>
<evidence type="ECO:0000256" key="2">
    <source>
        <dbReference type="ARBA" id="ARBA00005182"/>
    </source>
</evidence>
<dbReference type="GO" id="GO:0016740">
    <property type="term" value="F:transferase activity"/>
    <property type="evidence" value="ECO:0007669"/>
    <property type="project" value="UniProtKB-KW"/>
</dbReference>
<proteinExistence type="predicted"/>
<feature type="region of interest" description="Disordered" evidence="7">
    <location>
        <begin position="149"/>
        <end position="187"/>
    </location>
</feature>
<dbReference type="Pfam" id="PF16822">
    <property type="entry name" value="ALGX"/>
    <property type="match status" value="1"/>
</dbReference>
<dbReference type="Proteomes" id="UP000204221">
    <property type="component" value="Chromosome"/>
</dbReference>
<evidence type="ECO:0000259" key="9">
    <source>
        <dbReference type="Pfam" id="PF16822"/>
    </source>
</evidence>
<keyword evidence="6" id="KW-0016">Alginate biosynthesis</keyword>
<evidence type="ECO:0000256" key="5">
    <source>
        <dbReference type="ARBA" id="ARBA00022764"/>
    </source>
</evidence>
<sequence length="485" mass="52189">MRAAARSEQTSAARSDSIKGCRRPYLSASVVATVYDVTLQEGTPGEPPETSALPAVHESWLPREHALYRPRHGGRQLTALIAGVVFFAAPLAAYAVGVRAAEIENRPLVELPTPADGWGLFTGMPQWAVDHLVFREAAVRAADGISRGLFAEPRGRGGPPVELPGPIAPPPGRQRAPDGDGAGPSDMTESLILAESSEVIEGKNGWLYLGYDVEGKCRPYRDLDQSIDALQELRRVVEASGRELVILIAPDKSTVVPENLPDRYPDLDCARQATDEFWARVPAETGALDLRSALRRPAVGEGDPAYYRMDTHWTDEGALAALRAVAQRIEPGSPDGWVIDRDGAAVHTPDLAVMQGRPTEEDGMRYRLRPDGDLDRTGPRIHRFDEPVRIAGEPTPGMIAEPVALLGDSFMVSTSRYLPAVFADLSLINYTAAQSDRAAMLDMLADGDVIVVQSVERLIAGGVTPFLDPGVVADIGAALAARPRP</sequence>
<keyword evidence="4" id="KW-0732">Signal</keyword>
<keyword evidence="11" id="KW-1185">Reference proteome</keyword>
<dbReference type="AlphaFoldDB" id="A0A221VX09"/>
<dbReference type="EMBL" id="CP022521">
    <property type="protein sequence ID" value="ASO18007.1"/>
    <property type="molecule type" value="Genomic_DNA"/>
</dbReference>
<accession>A0A221VX09</accession>
<dbReference type="InterPro" id="IPR031811">
    <property type="entry name" value="ALGX/ALGJ_SGNH-like"/>
</dbReference>
<comment type="subcellular location">
    <subcellularLocation>
        <location evidence="1">Periplasm</location>
    </subcellularLocation>
</comment>
<name>A0A221VX09_9PSEU</name>
<evidence type="ECO:0000256" key="4">
    <source>
        <dbReference type="ARBA" id="ARBA00022729"/>
    </source>
</evidence>
<gene>
    <name evidence="10" type="ORF">AHOG_01710</name>
</gene>
<feature type="compositionally biased region" description="Pro residues" evidence="7">
    <location>
        <begin position="161"/>
        <end position="172"/>
    </location>
</feature>
<keyword evidence="5" id="KW-0574">Periplasm</keyword>
<dbReference type="KEGG" id="ahg:AHOG_01710"/>
<dbReference type="UniPathway" id="UPA00286"/>
<reference evidence="10 11" key="1">
    <citation type="submission" date="2017-07" db="EMBL/GenBank/DDBJ databases">
        <title>Complete genome sequence of Actinoalloteichus hoggarensis DSM 45943, type strain of Actinoalloteichus hoggarensis.</title>
        <authorList>
            <person name="Ruckert C."/>
            <person name="Nouioui I."/>
            <person name="Willmese J."/>
            <person name="van Wezel G."/>
            <person name="Klenk H.-P."/>
            <person name="Kalinowski J."/>
            <person name="Zotchev S.B."/>
        </authorList>
    </citation>
    <scope>NUCLEOTIDE SEQUENCE [LARGE SCALE GENOMIC DNA]</scope>
    <source>
        <strain evidence="10 11">DSM 45943</strain>
    </source>
</reference>
<evidence type="ECO:0000256" key="1">
    <source>
        <dbReference type="ARBA" id="ARBA00004418"/>
    </source>
</evidence>
<dbReference type="GO" id="GO:0042121">
    <property type="term" value="P:alginic acid biosynthetic process"/>
    <property type="evidence" value="ECO:0007669"/>
    <property type="project" value="UniProtKB-UniPathway"/>
</dbReference>
<evidence type="ECO:0000256" key="3">
    <source>
        <dbReference type="ARBA" id="ARBA00022679"/>
    </source>
</evidence>
<evidence type="ECO:0000256" key="6">
    <source>
        <dbReference type="ARBA" id="ARBA00022841"/>
    </source>
</evidence>
<keyword evidence="8" id="KW-0812">Transmembrane</keyword>
<protein>
    <recommendedName>
        <fullName evidence="9">AlgX/AlgJ SGNH hydrolase-like domain-containing protein</fullName>
    </recommendedName>
</protein>
<dbReference type="GO" id="GO:0042597">
    <property type="term" value="C:periplasmic space"/>
    <property type="evidence" value="ECO:0007669"/>
    <property type="project" value="UniProtKB-SubCell"/>
</dbReference>
<keyword evidence="8" id="KW-1133">Transmembrane helix</keyword>